<dbReference type="FunFam" id="2.10.25.160:FF:000002">
    <property type="entry name" value="Cysteine protease 1"/>
    <property type="match status" value="1"/>
</dbReference>
<dbReference type="PRINTS" id="PR00705">
    <property type="entry name" value="PAPAIN"/>
</dbReference>
<dbReference type="SUPFAM" id="SSF54001">
    <property type="entry name" value="Cysteine proteinases"/>
    <property type="match status" value="1"/>
</dbReference>
<keyword evidence="13" id="KW-1185">Reference proteome</keyword>
<evidence type="ECO:0000256" key="1">
    <source>
        <dbReference type="ARBA" id="ARBA00008455"/>
    </source>
</evidence>
<dbReference type="Pfam" id="PF08246">
    <property type="entry name" value="Inhibitor_I29"/>
    <property type="match status" value="1"/>
</dbReference>
<dbReference type="PROSITE" id="PS00640">
    <property type="entry name" value="THIOL_PROTEASE_ASN"/>
    <property type="match status" value="1"/>
</dbReference>
<dbReference type="InterPro" id="IPR013201">
    <property type="entry name" value="Prot_inhib_I29"/>
</dbReference>
<proteinExistence type="inferred from homology"/>
<dbReference type="PROSITE" id="PS00139">
    <property type="entry name" value="THIOL_PROTEASE_CYS"/>
    <property type="match status" value="1"/>
</dbReference>
<evidence type="ECO:0000259" key="10">
    <source>
        <dbReference type="SMART" id="SM00645"/>
    </source>
</evidence>
<dbReference type="EnsemblPlants" id="AET1Gv20787700.7">
    <property type="protein sequence ID" value="AET1Gv20787700.7"/>
    <property type="gene ID" value="AET1Gv20787700"/>
</dbReference>
<keyword evidence="4" id="KW-0378">Hydrolase</keyword>
<dbReference type="AlphaFoldDB" id="A0A452ZHI8"/>
<reference evidence="12" key="3">
    <citation type="journal article" date="2017" name="Nature">
        <title>Genome sequence of the progenitor of the wheat D genome Aegilops tauschii.</title>
        <authorList>
            <person name="Luo M.C."/>
            <person name="Gu Y.Q."/>
            <person name="Puiu D."/>
            <person name="Wang H."/>
            <person name="Twardziok S.O."/>
            <person name="Deal K.R."/>
            <person name="Huo N."/>
            <person name="Zhu T."/>
            <person name="Wang L."/>
            <person name="Wang Y."/>
            <person name="McGuire P.E."/>
            <person name="Liu S."/>
            <person name="Long H."/>
            <person name="Ramasamy R.K."/>
            <person name="Rodriguez J.C."/>
            <person name="Van S.L."/>
            <person name="Yuan L."/>
            <person name="Wang Z."/>
            <person name="Xia Z."/>
            <person name="Xiao L."/>
            <person name="Anderson O.D."/>
            <person name="Ouyang S."/>
            <person name="Liang Y."/>
            <person name="Zimin A.V."/>
            <person name="Pertea G."/>
            <person name="Qi P."/>
            <person name="Bennetzen J.L."/>
            <person name="Dai X."/>
            <person name="Dawson M.W."/>
            <person name="Muller H.G."/>
            <person name="Kugler K."/>
            <person name="Rivarola-Duarte L."/>
            <person name="Spannagl M."/>
            <person name="Mayer K.F.X."/>
            <person name="Lu F.H."/>
            <person name="Bevan M.W."/>
            <person name="Leroy P."/>
            <person name="Li P."/>
            <person name="You F.M."/>
            <person name="Sun Q."/>
            <person name="Liu Z."/>
            <person name="Lyons E."/>
            <person name="Wicker T."/>
            <person name="Salzberg S.L."/>
            <person name="Devos K.M."/>
            <person name="Dvorak J."/>
        </authorList>
    </citation>
    <scope>NUCLEOTIDE SEQUENCE [LARGE SCALE GENOMIC DNA]</scope>
    <source>
        <strain evidence="12">cv. AL8/78</strain>
    </source>
</reference>
<reference evidence="13" key="1">
    <citation type="journal article" date="2014" name="Science">
        <title>Ancient hybridizations among the ancestral genomes of bread wheat.</title>
        <authorList>
            <consortium name="International Wheat Genome Sequencing Consortium,"/>
            <person name="Marcussen T."/>
            <person name="Sandve S.R."/>
            <person name="Heier L."/>
            <person name="Spannagl M."/>
            <person name="Pfeifer M."/>
            <person name="Jakobsen K.S."/>
            <person name="Wulff B.B."/>
            <person name="Steuernagel B."/>
            <person name="Mayer K.F."/>
            <person name="Olsen O.A."/>
        </authorList>
    </citation>
    <scope>NUCLEOTIDE SEQUENCE [LARGE SCALE GENOMIC DNA]</scope>
    <source>
        <strain evidence="13">cv. AL8/78</strain>
    </source>
</reference>
<dbReference type="PANTHER" id="PTHR12411">
    <property type="entry name" value="CYSTEINE PROTEASE FAMILY C1-RELATED"/>
    <property type="match status" value="1"/>
</dbReference>
<keyword evidence="7" id="KW-0325">Glycoprotein</keyword>
<dbReference type="Gramene" id="AET1Gv20787700.8">
    <property type="protein sequence ID" value="AET1Gv20787700.8"/>
    <property type="gene ID" value="AET1Gv20787700"/>
</dbReference>
<dbReference type="InterPro" id="IPR013128">
    <property type="entry name" value="Peptidase_C1A"/>
</dbReference>
<evidence type="ECO:0000256" key="7">
    <source>
        <dbReference type="ARBA" id="ARBA00023180"/>
    </source>
</evidence>
<evidence type="ECO:0000313" key="13">
    <source>
        <dbReference type="Proteomes" id="UP000015105"/>
    </source>
</evidence>
<evidence type="ECO:0000256" key="3">
    <source>
        <dbReference type="ARBA" id="ARBA00022729"/>
    </source>
</evidence>
<evidence type="ECO:0000313" key="12">
    <source>
        <dbReference type="EnsemblPlants" id="AET1Gv20787700.7"/>
    </source>
</evidence>
<dbReference type="STRING" id="200361.A0A452ZHI8"/>
<keyword evidence="5" id="KW-0788">Thiol protease</keyword>
<keyword evidence="6" id="KW-1015">Disulfide bond</keyword>
<evidence type="ECO:0000256" key="6">
    <source>
        <dbReference type="ARBA" id="ARBA00023157"/>
    </source>
</evidence>
<feature type="region of interest" description="Disordered" evidence="8">
    <location>
        <begin position="56"/>
        <end position="82"/>
    </location>
</feature>
<comment type="similarity">
    <text evidence="1">Belongs to the peptidase C1 family.</text>
</comment>
<dbReference type="InterPro" id="IPR025660">
    <property type="entry name" value="Pept_his_AS"/>
</dbReference>
<dbReference type="Pfam" id="PF00112">
    <property type="entry name" value="Peptidase_C1"/>
    <property type="match status" value="1"/>
</dbReference>
<evidence type="ECO:0000259" key="11">
    <source>
        <dbReference type="SMART" id="SM00848"/>
    </source>
</evidence>
<keyword evidence="2" id="KW-0645">Protease</keyword>
<name>A0A452ZHI8_AEGTS</name>
<feature type="compositionally biased region" description="Pro residues" evidence="8">
    <location>
        <begin position="25"/>
        <end position="36"/>
    </location>
</feature>
<dbReference type="SUPFAM" id="SSF57277">
    <property type="entry name" value="Granulin repeat"/>
    <property type="match status" value="1"/>
</dbReference>
<dbReference type="InterPro" id="IPR000118">
    <property type="entry name" value="Granulin"/>
</dbReference>
<dbReference type="Pfam" id="PF00396">
    <property type="entry name" value="Granulin"/>
    <property type="match status" value="1"/>
</dbReference>
<feature type="domain" description="Cathepsin propeptide inhibitor" evidence="11">
    <location>
        <begin position="122"/>
        <end position="185"/>
    </location>
</feature>
<dbReference type="CDD" id="cd02248">
    <property type="entry name" value="Peptidase_C1A"/>
    <property type="match status" value="1"/>
</dbReference>
<evidence type="ECO:0000256" key="4">
    <source>
        <dbReference type="ARBA" id="ARBA00022801"/>
    </source>
</evidence>
<dbReference type="Gene3D" id="2.10.25.160">
    <property type="entry name" value="Granulin"/>
    <property type="match status" value="1"/>
</dbReference>
<dbReference type="GO" id="GO:0006508">
    <property type="term" value="P:proteolysis"/>
    <property type="evidence" value="ECO:0007669"/>
    <property type="project" value="UniProtKB-KW"/>
</dbReference>
<feature type="domain" description="Granulins" evidence="9">
    <location>
        <begin position="449"/>
        <end position="506"/>
    </location>
</feature>
<evidence type="ECO:0008006" key="14">
    <source>
        <dbReference type="Google" id="ProtNLM"/>
    </source>
</evidence>
<dbReference type="SMART" id="SM00848">
    <property type="entry name" value="Inhibitor_I29"/>
    <property type="match status" value="1"/>
</dbReference>
<reference evidence="13" key="2">
    <citation type="journal article" date="2017" name="Nat. Plants">
        <title>The Aegilops tauschii genome reveals multiple impacts of transposons.</title>
        <authorList>
            <person name="Zhao G."/>
            <person name="Zou C."/>
            <person name="Li K."/>
            <person name="Wang K."/>
            <person name="Li T."/>
            <person name="Gao L."/>
            <person name="Zhang X."/>
            <person name="Wang H."/>
            <person name="Yang Z."/>
            <person name="Liu X."/>
            <person name="Jiang W."/>
            <person name="Mao L."/>
            <person name="Kong X."/>
            <person name="Jiao Y."/>
            <person name="Jia J."/>
        </authorList>
    </citation>
    <scope>NUCLEOTIDE SEQUENCE [LARGE SCALE GENOMIC DNA]</scope>
    <source>
        <strain evidence="13">cv. AL8/78</strain>
    </source>
</reference>
<dbReference type="GO" id="GO:0008234">
    <property type="term" value="F:cysteine-type peptidase activity"/>
    <property type="evidence" value="ECO:0007669"/>
    <property type="project" value="UniProtKB-KW"/>
</dbReference>
<dbReference type="InterPro" id="IPR037277">
    <property type="entry name" value="Granulin_sf"/>
</dbReference>
<sequence length="540" mass="56872">PSRLVSLASSRPPLPPSVNSRSPKFPAPPPPPPPPRFSILLLRSLTGARLTEPKPLFIPRGGRAAASPIPRGSQPRRGRTSERAAEMGLVHCLPLLLLLLSAAAAAAGGGESVSASDYEAQFEAWCAEHGKAYATPGERAARLAAFADNAAFVAAHNAGAAANGLGSPSYTLALNAFADLTHDEFRAARLGRLAVGPGPLGAALPSDGGFEGGVGAVPDALDWRQSGAVTKVKDQGSCGACWSFSATGAMEGINKITTGSLLSLSEQELIDCDRSYNAGCGGGLMTYAYKFVIKNGGIDTEDDYPFREADGTCNKNKLKKHVVTIDGYKEVPPSKEDLLLQAVAQQPISVGICGSARAFQLYSQGIFDGPCPTSLDHAVLIVGYGSENGKDYWIVKNSWGERWGMKGYMHMHRNTGSSSGICGINMMASFPTKTSPNPPPSPGPGPTKCSAFTSCPEGSTCCCSWRALGFCLSWSCCELDNAVCCSDNRSCCPHDYPICDTARGRCLKGNGNFSSIEGIKRKQAFSKVPSWNGLLELLDQ</sequence>
<feature type="compositionally biased region" description="Low complexity" evidence="8">
    <location>
        <begin position="1"/>
        <end position="11"/>
    </location>
</feature>
<dbReference type="InterPro" id="IPR000668">
    <property type="entry name" value="Peptidase_C1A_C"/>
</dbReference>
<evidence type="ECO:0000259" key="9">
    <source>
        <dbReference type="SMART" id="SM00277"/>
    </source>
</evidence>
<dbReference type="Gene3D" id="3.90.70.10">
    <property type="entry name" value="Cysteine proteinases"/>
    <property type="match status" value="1"/>
</dbReference>
<dbReference type="Gramene" id="AET1Gv20787700.7">
    <property type="protein sequence ID" value="AET1Gv20787700.7"/>
    <property type="gene ID" value="AET1Gv20787700"/>
</dbReference>
<dbReference type="InterPro" id="IPR000169">
    <property type="entry name" value="Pept_cys_AS"/>
</dbReference>
<organism evidence="12 13">
    <name type="scientific">Aegilops tauschii subsp. strangulata</name>
    <name type="common">Goatgrass</name>
    <dbReference type="NCBI Taxonomy" id="200361"/>
    <lineage>
        <taxon>Eukaryota</taxon>
        <taxon>Viridiplantae</taxon>
        <taxon>Streptophyta</taxon>
        <taxon>Embryophyta</taxon>
        <taxon>Tracheophyta</taxon>
        <taxon>Spermatophyta</taxon>
        <taxon>Magnoliopsida</taxon>
        <taxon>Liliopsida</taxon>
        <taxon>Poales</taxon>
        <taxon>Poaceae</taxon>
        <taxon>BOP clade</taxon>
        <taxon>Pooideae</taxon>
        <taxon>Triticodae</taxon>
        <taxon>Triticeae</taxon>
        <taxon>Triticinae</taxon>
        <taxon>Aegilops</taxon>
    </lineage>
</organism>
<dbReference type="InterPro" id="IPR039417">
    <property type="entry name" value="Peptidase_C1A_papain-like"/>
</dbReference>
<keyword evidence="3" id="KW-0732">Signal</keyword>
<reference evidence="12" key="5">
    <citation type="journal article" date="2021" name="G3 (Bethesda)">
        <title>Aegilops tauschii genome assembly Aet v5.0 features greater sequence contiguity and improved annotation.</title>
        <authorList>
            <person name="Wang L."/>
            <person name="Zhu T."/>
            <person name="Rodriguez J.C."/>
            <person name="Deal K.R."/>
            <person name="Dubcovsky J."/>
            <person name="McGuire P.E."/>
            <person name="Lux T."/>
            <person name="Spannagl M."/>
            <person name="Mayer K.F.X."/>
            <person name="Baldrich P."/>
            <person name="Meyers B.C."/>
            <person name="Huo N."/>
            <person name="Gu Y.Q."/>
            <person name="Zhou H."/>
            <person name="Devos K.M."/>
            <person name="Bennetzen J.L."/>
            <person name="Unver T."/>
            <person name="Budak H."/>
            <person name="Gulick P.J."/>
            <person name="Galiba G."/>
            <person name="Kalapos B."/>
            <person name="Nelson D.R."/>
            <person name="Li P."/>
            <person name="You F.M."/>
            <person name="Luo M.C."/>
            <person name="Dvorak J."/>
        </authorList>
    </citation>
    <scope>NUCLEOTIDE SEQUENCE [LARGE SCALE GENOMIC DNA]</scope>
    <source>
        <strain evidence="12">cv. AL8/78</strain>
    </source>
</reference>
<evidence type="ECO:0000256" key="8">
    <source>
        <dbReference type="SAM" id="MobiDB-lite"/>
    </source>
</evidence>
<dbReference type="EnsemblPlants" id="AET1Gv20787700.8">
    <property type="protein sequence ID" value="AET1Gv20787700.8"/>
    <property type="gene ID" value="AET1Gv20787700"/>
</dbReference>
<evidence type="ECO:0000256" key="2">
    <source>
        <dbReference type="ARBA" id="ARBA00022670"/>
    </source>
</evidence>
<dbReference type="PROSITE" id="PS00639">
    <property type="entry name" value="THIOL_PROTEASE_HIS"/>
    <property type="match status" value="1"/>
</dbReference>
<feature type="domain" description="Peptidase C1A papain C-terminal" evidence="10">
    <location>
        <begin position="217"/>
        <end position="432"/>
    </location>
</feature>
<dbReference type="InterPro" id="IPR038765">
    <property type="entry name" value="Papain-like_cys_pep_sf"/>
</dbReference>
<protein>
    <recommendedName>
        <fullName evidence="14">Granulins domain-containing protein</fullName>
    </recommendedName>
</protein>
<dbReference type="SMART" id="SM00645">
    <property type="entry name" value="Pept_C1"/>
    <property type="match status" value="1"/>
</dbReference>
<evidence type="ECO:0000256" key="5">
    <source>
        <dbReference type="ARBA" id="ARBA00022807"/>
    </source>
</evidence>
<feature type="region of interest" description="Disordered" evidence="8">
    <location>
        <begin position="1"/>
        <end position="38"/>
    </location>
</feature>
<accession>A0A452ZHI8</accession>
<dbReference type="Proteomes" id="UP000015105">
    <property type="component" value="Chromosome 1D"/>
</dbReference>
<dbReference type="FunFam" id="3.90.70.10:FF:000067">
    <property type="entry name" value="Senescence-specific cysteine protease"/>
    <property type="match status" value="1"/>
</dbReference>
<reference evidence="12" key="4">
    <citation type="submission" date="2019-03" db="UniProtKB">
        <authorList>
            <consortium name="EnsemblPlants"/>
        </authorList>
    </citation>
    <scope>IDENTIFICATION</scope>
</reference>
<dbReference type="SMART" id="SM00277">
    <property type="entry name" value="GRAN"/>
    <property type="match status" value="1"/>
</dbReference>
<dbReference type="InterPro" id="IPR025661">
    <property type="entry name" value="Pept_asp_AS"/>
</dbReference>